<gene>
    <name evidence="2" type="ORF">CesoFtcFv8_009439</name>
</gene>
<keyword evidence="3" id="KW-1185">Reference proteome</keyword>
<dbReference type="Proteomes" id="UP001335648">
    <property type="component" value="Unassembled WGS sequence"/>
</dbReference>
<name>A0AAN8H2L1_9TELE</name>
<sequence>MTTIGHHWHRGAADKEPGGQKLLLLQRTASPRSHLTPYDQARSVYGSTPMKSPGVQAAVKGAFDPR</sequence>
<reference evidence="2 3" key="1">
    <citation type="journal article" date="2023" name="Mol. Biol. Evol.">
        <title>Genomics of Secondarily Temperate Adaptation in the Only Non-Antarctic Icefish.</title>
        <authorList>
            <person name="Rivera-Colon A.G."/>
            <person name="Rayamajhi N."/>
            <person name="Minhas B.F."/>
            <person name="Madrigal G."/>
            <person name="Bilyk K.T."/>
            <person name="Yoon V."/>
            <person name="Hune M."/>
            <person name="Gregory S."/>
            <person name="Cheng C.H.C."/>
            <person name="Catchen J.M."/>
        </authorList>
    </citation>
    <scope>NUCLEOTIDE SEQUENCE [LARGE SCALE GENOMIC DNA]</scope>
    <source>
        <strain evidence="2">JC2023a</strain>
    </source>
</reference>
<dbReference type="AlphaFoldDB" id="A0AAN8H2L1"/>
<evidence type="ECO:0000256" key="1">
    <source>
        <dbReference type="SAM" id="MobiDB-lite"/>
    </source>
</evidence>
<comment type="caution">
    <text evidence="2">The sequence shown here is derived from an EMBL/GenBank/DDBJ whole genome shotgun (WGS) entry which is preliminary data.</text>
</comment>
<feature type="region of interest" description="Disordered" evidence="1">
    <location>
        <begin position="27"/>
        <end position="66"/>
    </location>
</feature>
<proteinExistence type="predicted"/>
<protein>
    <submittedName>
        <fullName evidence="2">Uncharacterized protein</fullName>
    </submittedName>
</protein>
<evidence type="ECO:0000313" key="2">
    <source>
        <dbReference type="EMBL" id="KAK5900023.1"/>
    </source>
</evidence>
<dbReference type="EMBL" id="JAULUE010002052">
    <property type="protein sequence ID" value="KAK5900023.1"/>
    <property type="molecule type" value="Genomic_DNA"/>
</dbReference>
<accession>A0AAN8H2L1</accession>
<organism evidence="2 3">
    <name type="scientific">Champsocephalus esox</name>
    <name type="common">pike icefish</name>
    <dbReference type="NCBI Taxonomy" id="159716"/>
    <lineage>
        <taxon>Eukaryota</taxon>
        <taxon>Metazoa</taxon>
        <taxon>Chordata</taxon>
        <taxon>Craniata</taxon>
        <taxon>Vertebrata</taxon>
        <taxon>Euteleostomi</taxon>
        <taxon>Actinopterygii</taxon>
        <taxon>Neopterygii</taxon>
        <taxon>Teleostei</taxon>
        <taxon>Neoteleostei</taxon>
        <taxon>Acanthomorphata</taxon>
        <taxon>Eupercaria</taxon>
        <taxon>Perciformes</taxon>
        <taxon>Notothenioidei</taxon>
        <taxon>Channichthyidae</taxon>
        <taxon>Champsocephalus</taxon>
    </lineage>
</organism>
<evidence type="ECO:0000313" key="3">
    <source>
        <dbReference type="Proteomes" id="UP001335648"/>
    </source>
</evidence>